<dbReference type="PANTHER" id="PTHR22939">
    <property type="entry name" value="SERINE PROTEASE FAMILY S1C HTRA-RELATED"/>
    <property type="match status" value="1"/>
</dbReference>
<dbReference type="PANTHER" id="PTHR22939:SF129">
    <property type="entry name" value="SERINE PROTEASE HTRA2, MITOCHONDRIAL"/>
    <property type="match status" value="1"/>
</dbReference>
<dbReference type="EC" id="3.4.21.107" evidence="6"/>
<keyword evidence="7" id="KW-1185">Reference proteome</keyword>
<dbReference type="InterPro" id="IPR036034">
    <property type="entry name" value="PDZ_sf"/>
</dbReference>
<feature type="region of interest" description="Disordered" evidence="4">
    <location>
        <begin position="335"/>
        <end position="371"/>
    </location>
</feature>
<comment type="similarity">
    <text evidence="1">Belongs to the peptidase S1C family.</text>
</comment>
<dbReference type="PROSITE" id="PS51257">
    <property type="entry name" value="PROKAR_LIPOPROTEIN"/>
    <property type="match status" value="1"/>
</dbReference>
<evidence type="ECO:0000313" key="6">
    <source>
        <dbReference type="EMBL" id="QDS99424.1"/>
    </source>
</evidence>
<evidence type="ECO:0000313" key="7">
    <source>
        <dbReference type="Proteomes" id="UP000319852"/>
    </source>
</evidence>
<name>A0A517MX17_9BACT</name>
<dbReference type="SUPFAM" id="SSF50494">
    <property type="entry name" value="Trypsin-like serine proteases"/>
    <property type="match status" value="1"/>
</dbReference>
<feature type="compositionally biased region" description="Basic and acidic residues" evidence="4">
    <location>
        <begin position="335"/>
        <end position="356"/>
    </location>
</feature>
<dbReference type="Gene3D" id="2.40.10.120">
    <property type="match status" value="1"/>
</dbReference>
<evidence type="ECO:0000259" key="5">
    <source>
        <dbReference type="SMART" id="SM00228"/>
    </source>
</evidence>
<proteinExistence type="inferred from homology"/>
<dbReference type="InterPro" id="IPR001478">
    <property type="entry name" value="PDZ"/>
</dbReference>
<dbReference type="AlphaFoldDB" id="A0A517MX17"/>
<dbReference type="KEGG" id="amob:HG15A2_27470"/>
<dbReference type="OrthoDB" id="264239at2"/>
<evidence type="ECO:0000256" key="3">
    <source>
        <dbReference type="ARBA" id="ARBA00022801"/>
    </source>
</evidence>
<keyword evidence="3 6" id="KW-0378">Hydrolase</keyword>
<dbReference type="RefSeq" id="WP_145060650.1">
    <property type="nucleotide sequence ID" value="NZ_CP036263.1"/>
</dbReference>
<dbReference type="PRINTS" id="PR00834">
    <property type="entry name" value="PROTEASES2C"/>
</dbReference>
<feature type="domain" description="PDZ" evidence="5">
    <location>
        <begin position="251"/>
        <end position="324"/>
    </location>
</feature>
<reference evidence="6 7" key="1">
    <citation type="submission" date="2019-02" db="EMBL/GenBank/DDBJ databases">
        <title>Deep-cultivation of Planctomycetes and their phenomic and genomic characterization uncovers novel biology.</title>
        <authorList>
            <person name="Wiegand S."/>
            <person name="Jogler M."/>
            <person name="Boedeker C."/>
            <person name="Pinto D."/>
            <person name="Vollmers J."/>
            <person name="Rivas-Marin E."/>
            <person name="Kohn T."/>
            <person name="Peeters S.H."/>
            <person name="Heuer A."/>
            <person name="Rast P."/>
            <person name="Oberbeckmann S."/>
            <person name="Bunk B."/>
            <person name="Jeske O."/>
            <person name="Meyerdierks A."/>
            <person name="Storesund J.E."/>
            <person name="Kallscheuer N."/>
            <person name="Luecker S."/>
            <person name="Lage O.M."/>
            <person name="Pohl T."/>
            <person name="Merkel B.J."/>
            <person name="Hornburger P."/>
            <person name="Mueller R.-W."/>
            <person name="Bruemmer F."/>
            <person name="Labrenz M."/>
            <person name="Spormann A.M."/>
            <person name="Op den Camp H."/>
            <person name="Overmann J."/>
            <person name="Amann R."/>
            <person name="Jetten M.S.M."/>
            <person name="Mascher T."/>
            <person name="Medema M.H."/>
            <person name="Devos D.P."/>
            <person name="Kaster A.-K."/>
            <person name="Ovreas L."/>
            <person name="Rohde M."/>
            <person name="Galperin M.Y."/>
            <person name="Jogler C."/>
        </authorList>
    </citation>
    <scope>NUCLEOTIDE SEQUENCE [LARGE SCALE GENOMIC DNA]</scope>
    <source>
        <strain evidence="6 7">HG15A2</strain>
    </source>
</reference>
<dbReference type="Pfam" id="PF13180">
    <property type="entry name" value="PDZ_2"/>
    <property type="match status" value="1"/>
</dbReference>
<evidence type="ECO:0000256" key="1">
    <source>
        <dbReference type="ARBA" id="ARBA00010541"/>
    </source>
</evidence>
<organism evidence="6 7">
    <name type="scientific">Adhaeretor mobilis</name>
    <dbReference type="NCBI Taxonomy" id="1930276"/>
    <lineage>
        <taxon>Bacteria</taxon>
        <taxon>Pseudomonadati</taxon>
        <taxon>Planctomycetota</taxon>
        <taxon>Planctomycetia</taxon>
        <taxon>Pirellulales</taxon>
        <taxon>Lacipirellulaceae</taxon>
        <taxon>Adhaeretor</taxon>
    </lineage>
</organism>
<dbReference type="Gene3D" id="2.30.42.10">
    <property type="match status" value="1"/>
</dbReference>
<dbReference type="Pfam" id="PF13365">
    <property type="entry name" value="Trypsin_2"/>
    <property type="match status" value="1"/>
</dbReference>
<sequence>MYPVRIFMSLLLIAAACQPCSGKTLRSVLRETQKKVVKIYGAGGLRQMEAYQSGILISAEGHVLTVLSYVLDTDDLAVVLDDGQLFEAELLASDPVLELALLKLPAESSVPHFDLDKHTKAAVGDRVLALSNLYGIAAGNEPVSVLHGVVTAVAPLQARRGRFQSNFAGPVYMVDAQANNPGAAGGALVDWQGQLLGMLGKELRSEVTGGWLHYALPVEAFHTTTQDMQAGRKLDNTRLQLAEPESPLSAALLGVTLIPEVLPRTPPYIDSVIAGTPAHRAGLRPDDLIVFVGLEPTASCASVNKMLSNLEATETVALSVLRDGQLIELELASERPAEQLAPEEPRSTLKILKPEITESEPADSSEAESEP</sequence>
<dbReference type="Proteomes" id="UP000319852">
    <property type="component" value="Chromosome"/>
</dbReference>
<dbReference type="SMART" id="SM00228">
    <property type="entry name" value="PDZ"/>
    <property type="match status" value="1"/>
</dbReference>
<dbReference type="GO" id="GO:0004252">
    <property type="term" value="F:serine-type endopeptidase activity"/>
    <property type="evidence" value="ECO:0007669"/>
    <property type="project" value="InterPro"/>
</dbReference>
<dbReference type="EMBL" id="CP036263">
    <property type="protein sequence ID" value="QDS99424.1"/>
    <property type="molecule type" value="Genomic_DNA"/>
</dbReference>
<keyword evidence="2 6" id="KW-0645">Protease</keyword>
<feature type="compositionally biased region" description="Acidic residues" evidence="4">
    <location>
        <begin position="357"/>
        <end position="371"/>
    </location>
</feature>
<dbReference type="InterPro" id="IPR001940">
    <property type="entry name" value="Peptidase_S1C"/>
</dbReference>
<protein>
    <submittedName>
        <fullName evidence="6">Serine endoprotease DegS</fullName>
        <ecNumber evidence="6">3.4.21.107</ecNumber>
    </submittedName>
</protein>
<evidence type="ECO:0000256" key="2">
    <source>
        <dbReference type="ARBA" id="ARBA00022670"/>
    </source>
</evidence>
<dbReference type="SUPFAM" id="SSF50156">
    <property type="entry name" value="PDZ domain-like"/>
    <property type="match status" value="1"/>
</dbReference>
<gene>
    <name evidence="6" type="primary">degS_1</name>
    <name evidence="6" type="ORF">HG15A2_27470</name>
</gene>
<accession>A0A517MX17</accession>
<dbReference type="GO" id="GO:0006508">
    <property type="term" value="P:proteolysis"/>
    <property type="evidence" value="ECO:0007669"/>
    <property type="project" value="UniProtKB-KW"/>
</dbReference>
<evidence type="ECO:0000256" key="4">
    <source>
        <dbReference type="SAM" id="MobiDB-lite"/>
    </source>
</evidence>
<dbReference type="InterPro" id="IPR009003">
    <property type="entry name" value="Peptidase_S1_PA"/>
</dbReference>